<dbReference type="GO" id="GO:0003727">
    <property type="term" value="F:single-stranded RNA binding"/>
    <property type="evidence" value="ECO:0007669"/>
    <property type="project" value="TreeGrafter"/>
</dbReference>
<keyword evidence="5" id="KW-0378">Hydrolase</keyword>
<dbReference type="Pfam" id="PF04493">
    <property type="entry name" value="Endonuclease_5"/>
    <property type="match status" value="1"/>
</dbReference>
<keyword evidence="4" id="KW-0255">Endonuclease</keyword>
<dbReference type="AlphaFoldDB" id="A0A8H7BR61"/>
<gene>
    <name evidence="6" type="ORF">EC973_003538</name>
</gene>
<proteinExistence type="inferred from homology"/>
<evidence type="ECO:0000256" key="4">
    <source>
        <dbReference type="ARBA" id="ARBA00022759"/>
    </source>
</evidence>
<accession>A0A8H7BR61</accession>
<name>A0A8H7BR61_9FUNG</name>
<sequence>MAQSFDHDPSAEQRNAWATEQNNLKRLIEDNDRVSFDAVSLEGLSYIGGVDLSFPQNDHEHAVACLVVLSYPMLEVVYVDYLEITLHLPYIPGFLAFREVDPLLELLNRMKQDRPEIYPQILLVDGNGRLHPRTCGIACHLGVLADLPAIGVAKNFLVIDDEGPLLQMRHVKVLVKELQGRGDRLILRGTSGTVYGAAVRTSISAPNPVFISQGHRISLDTAVRVVLATCRYRIPEPIRRADLDSRAYIREKKQATNEL</sequence>
<dbReference type="Proteomes" id="UP000605846">
    <property type="component" value="Unassembled WGS sequence"/>
</dbReference>
<dbReference type="GO" id="GO:0005737">
    <property type="term" value="C:cytoplasm"/>
    <property type="evidence" value="ECO:0007669"/>
    <property type="project" value="UniProtKB-SubCell"/>
</dbReference>
<dbReference type="OrthoDB" id="20018at2759"/>
<comment type="caution">
    <text evidence="6">The sequence shown here is derived from an EMBL/GenBank/DDBJ whole genome shotgun (WGS) entry which is preliminary data.</text>
</comment>
<dbReference type="Gene3D" id="3.30.2170.10">
    <property type="entry name" value="archaeoglobus fulgidus dsm 4304 superfamily"/>
    <property type="match status" value="1"/>
</dbReference>
<evidence type="ECO:0000256" key="1">
    <source>
        <dbReference type="ARBA" id="ARBA00004496"/>
    </source>
</evidence>
<keyword evidence="7" id="KW-1185">Reference proteome</keyword>
<evidence type="ECO:0000256" key="3">
    <source>
        <dbReference type="ARBA" id="ARBA00022722"/>
    </source>
</evidence>
<dbReference type="EMBL" id="JABAYA010000207">
    <property type="protein sequence ID" value="KAF7722218.1"/>
    <property type="molecule type" value="Genomic_DNA"/>
</dbReference>
<evidence type="ECO:0000313" key="6">
    <source>
        <dbReference type="EMBL" id="KAF7722218.1"/>
    </source>
</evidence>
<dbReference type="PANTHER" id="PTHR28511:SF1">
    <property type="entry name" value="ENDONUCLEASE V"/>
    <property type="match status" value="1"/>
</dbReference>
<dbReference type="PANTHER" id="PTHR28511">
    <property type="entry name" value="ENDONUCLEASE V"/>
    <property type="match status" value="1"/>
</dbReference>
<keyword evidence="3" id="KW-0540">Nuclease</keyword>
<evidence type="ECO:0000256" key="5">
    <source>
        <dbReference type="ARBA" id="ARBA00022801"/>
    </source>
</evidence>
<dbReference type="GO" id="GO:0005730">
    <property type="term" value="C:nucleolus"/>
    <property type="evidence" value="ECO:0007669"/>
    <property type="project" value="TreeGrafter"/>
</dbReference>
<dbReference type="GO" id="GO:0016891">
    <property type="term" value="F:RNA endonuclease activity producing 5'-phosphomonoesters, hydrolytic mechanism"/>
    <property type="evidence" value="ECO:0007669"/>
    <property type="project" value="TreeGrafter"/>
</dbReference>
<protein>
    <recommendedName>
        <fullName evidence="8">Endonuclease V</fullName>
    </recommendedName>
</protein>
<comment type="subcellular location">
    <subcellularLocation>
        <location evidence="1">Cytoplasm</location>
    </subcellularLocation>
</comment>
<evidence type="ECO:0000256" key="2">
    <source>
        <dbReference type="ARBA" id="ARBA00022490"/>
    </source>
</evidence>
<dbReference type="InterPro" id="IPR007581">
    <property type="entry name" value="Endonuclease-V"/>
</dbReference>
<dbReference type="HAMAP" id="MF_00801">
    <property type="entry name" value="Endonuclease_5"/>
    <property type="match status" value="1"/>
</dbReference>
<organism evidence="6 7">
    <name type="scientific">Apophysomyces ossiformis</name>
    <dbReference type="NCBI Taxonomy" id="679940"/>
    <lineage>
        <taxon>Eukaryota</taxon>
        <taxon>Fungi</taxon>
        <taxon>Fungi incertae sedis</taxon>
        <taxon>Mucoromycota</taxon>
        <taxon>Mucoromycotina</taxon>
        <taxon>Mucoromycetes</taxon>
        <taxon>Mucorales</taxon>
        <taxon>Mucorineae</taxon>
        <taxon>Mucoraceae</taxon>
        <taxon>Apophysomyces</taxon>
    </lineage>
</organism>
<evidence type="ECO:0008006" key="8">
    <source>
        <dbReference type="Google" id="ProtNLM"/>
    </source>
</evidence>
<dbReference type="GO" id="GO:0006281">
    <property type="term" value="P:DNA repair"/>
    <property type="evidence" value="ECO:0007669"/>
    <property type="project" value="InterPro"/>
</dbReference>
<reference evidence="6" key="1">
    <citation type="submission" date="2020-01" db="EMBL/GenBank/DDBJ databases">
        <title>Genome Sequencing of Three Apophysomyces-Like Fungal Strains Confirms a Novel Fungal Genus in the Mucoromycota with divergent Burkholderia-like Endosymbiotic Bacteria.</title>
        <authorList>
            <person name="Stajich J.E."/>
            <person name="Macias A.M."/>
            <person name="Carter-House D."/>
            <person name="Lovett B."/>
            <person name="Kasson L.R."/>
            <person name="Berry K."/>
            <person name="Grigoriev I."/>
            <person name="Chang Y."/>
            <person name="Spatafora J."/>
            <person name="Kasson M.T."/>
        </authorList>
    </citation>
    <scope>NUCLEOTIDE SEQUENCE</scope>
    <source>
        <strain evidence="6">NRRL A-21654</strain>
    </source>
</reference>
<keyword evidence="2" id="KW-0963">Cytoplasm</keyword>
<dbReference type="CDD" id="cd06559">
    <property type="entry name" value="Endonuclease_V"/>
    <property type="match status" value="1"/>
</dbReference>
<evidence type="ECO:0000313" key="7">
    <source>
        <dbReference type="Proteomes" id="UP000605846"/>
    </source>
</evidence>